<feature type="region of interest" description="Disordered" evidence="1">
    <location>
        <begin position="1"/>
        <end position="29"/>
    </location>
</feature>
<evidence type="ECO:0000256" key="1">
    <source>
        <dbReference type="SAM" id="MobiDB-lite"/>
    </source>
</evidence>
<keyword evidence="3" id="KW-1185">Reference proteome</keyword>
<organism evidence="2 3">
    <name type="scientific">Sphingomicrobium lutaoense</name>
    <dbReference type="NCBI Taxonomy" id="515949"/>
    <lineage>
        <taxon>Bacteria</taxon>
        <taxon>Pseudomonadati</taxon>
        <taxon>Pseudomonadota</taxon>
        <taxon>Alphaproteobacteria</taxon>
        <taxon>Sphingomonadales</taxon>
        <taxon>Sphingomonadaceae</taxon>
        <taxon>Sphingomicrobium</taxon>
    </lineage>
</organism>
<reference evidence="2 3" key="1">
    <citation type="submission" date="2020-08" db="EMBL/GenBank/DDBJ databases">
        <title>Genomic Encyclopedia of Type Strains, Phase IV (KMG-IV): sequencing the most valuable type-strain genomes for metagenomic binning, comparative biology and taxonomic classification.</title>
        <authorList>
            <person name="Goeker M."/>
        </authorList>
    </citation>
    <scope>NUCLEOTIDE SEQUENCE [LARGE SCALE GENOMIC DNA]</scope>
    <source>
        <strain evidence="2 3">DSM 24194</strain>
    </source>
</reference>
<sequence length="165" mass="17196">MSVKDKAKQAQEKMSETARAAREKMGDAYDGARDKTAAAYGTAREKAIAAYDSSRSSARNAKAKTGEGIQESPLLALGGGLALGMILGALLPRSEREKKALSDVGTKLNQRAHSAYDAARDAGKSTLEEKGITTSAAENVVRDVVKGLGSAARRSADAATQAVKK</sequence>
<comment type="caution">
    <text evidence="2">The sequence shown here is derived from an EMBL/GenBank/DDBJ whole genome shotgun (WGS) entry which is preliminary data.</text>
</comment>
<accession>A0A839YXG3</accession>
<dbReference type="Proteomes" id="UP000578569">
    <property type="component" value="Unassembled WGS sequence"/>
</dbReference>
<proteinExistence type="predicted"/>
<dbReference type="EMBL" id="JACICF010000001">
    <property type="protein sequence ID" value="MBB3763726.1"/>
    <property type="molecule type" value="Genomic_DNA"/>
</dbReference>
<gene>
    <name evidence="2" type="ORF">FHS50_000749</name>
</gene>
<protein>
    <submittedName>
        <fullName evidence="2">ElaB/YqjD/DUF883 family membrane-anchored ribosome-binding protein</fullName>
    </submittedName>
</protein>
<evidence type="ECO:0000313" key="3">
    <source>
        <dbReference type="Proteomes" id="UP000578569"/>
    </source>
</evidence>
<dbReference type="RefSeq" id="WP_183933055.1">
    <property type="nucleotide sequence ID" value="NZ_JACICF010000001.1"/>
</dbReference>
<dbReference type="AlphaFoldDB" id="A0A839YXG3"/>
<name>A0A839YXG3_9SPHN</name>
<evidence type="ECO:0000313" key="2">
    <source>
        <dbReference type="EMBL" id="MBB3763726.1"/>
    </source>
</evidence>